<evidence type="ECO:0000313" key="1">
    <source>
        <dbReference type="EMBL" id="MFC0567732.1"/>
    </source>
</evidence>
<keyword evidence="2" id="KW-1185">Reference proteome</keyword>
<sequence>MQREPAYGAVDVHYPEAGGAVAALVIAADPAFAAIRAEHVATVAEVAAYRPGAFFARELPAMRAVLAAAGPLHLLVIDGYVDLDPHGRPGLGAHAHAEFAVPVIGVAKTAFRDATHAVEVRRGAATRPLYVTAAGLPVERAAALVRAMAGPYRLPDALRRVDALSRGRS</sequence>
<comment type="caution">
    <text evidence="1">The sequence shown here is derived from an EMBL/GenBank/DDBJ whole genome shotgun (WGS) entry which is preliminary data.</text>
</comment>
<dbReference type="Pfam" id="PF04493">
    <property type="entry name" value="Endonuclease_5"/>
    <property type="match status" value="1"/>
</dbReference>
<gene>
    <name evidence="1" type="ORF">ACFFHU_26785</name>
</gene>
<keyword evidence="1" id="KW-0255">Endonuclease</keyword>
<evidence type="ECO:0000313" key="2">
    <source>
        <dbReference type="Proteomes" id="UP001589894"/>
    </source>
</evidence>
<keyword evidence="1" id="KW-0540">Nuclease</keyword>
<dbReference type="EMBL" id="JBHLUE010000026">
    <property type="protein sequence ID" value="MFC0567732.1"/>
    <property type="molecule type" value="Genomic_DNA"/>
</dbReference>
<protein>
    <submittedName>
        <fullName evidence="1">Endonuclease V</fullName>
    </submittedName>
</protein>
<dbReference type="Proteomes" id="UP001589894">
    <property type="component" value="Unassembled WGS sequence"/>
</dbReference>
<accession>A0ABV6P3X5</accession>
<reference evidence="1 2" key="1">
    <citation type="submission" date="2024-09" db="EMBL/GenBank/DDBJ databases">
        <authorList>
            <person name="Sun Q."/>
            <person name="Mori K."/>
        </authorList>
    </citation>
    <scope>NUCLEOTIDE SEQUENCE [LARGE SCALE GENOMIC DNA]</scope>
    <source>
        <strain evidence="1 2">TBRC 2205</strain>
    </source>
</reference>
<keyword evidence="1" id="KW-0378">Hydrolase</keyword>
<proteinExistence type="predicted"/>
<organism evidence="1 2">
    <name type="scientific">Plantactinospora siamensis</name>
    <dbReference type="NCBI Taxonomy" id="555372"/>
    <lineage>
        <taxon>Bacteria</taxon>
        <taxon>Bacillati</taxon>
        <taxon>Actinomycetota</taxon>
        <taxon>Actinomycetes</taxon>
        <taxon>Micromonosporales</taxon>
        <taxon>Micromonosporaceae</taxon>
        <taxon>Plantactinospora</taxon>
    </lineage>
</organism>
<name>A0ABV6P3X5_9ACTN</name>
<dbReference type="GO" id="GO:0004519">
    <property type="term" value="F:endonuclease activity"/>
    <property type="evidence" value="ECO:0007669"/>
    <property type="project" value="UniProtKB-KW"/>
</dbReference>
<dbReference type="RefSeq" id="WP_377343068.1">
    <property type="nucleotide sequence ID" value="NZ_JBHLUE010000026.1"/>
</dbReference>
<dbReference type="Gene3D" id="3.30.2170.10">
    <property type="entry name" value="archaeoglobus fulgidus dsm 4304 superfamily"/>
    <property type="match status" value="1"/>
</dbReference>
<dbReference type="InterPro" id="IPR007581">
    <property type="entry name" value="Endonuclease-V"/>
</dbReference>